<evidence type="ECO:0000256" key="3">
    <source>
        <dbReference type="PROSITE-ProRule" id="PRU00023"/>
    </source>
</evidence>
<dbReference type="InterPro" id="IPR051299">
    <property type="entry name" value="AB_hydrolase_lip/est"/>
</dbReference>
<protein>
    <recommendedName>
        <fullName evidence="5">Fungal lipase-type domain-containing protein</fullName>
    </recommendedName>
</protein>
<dbReference type="Gene3D" id="1.25.40.20">
    <property type="entry name" value="Ankyrin repeat-containing domain"/>
    <property type="match status" value="1"/>
</dbReference>
<feature type="region of interest" description="Disordered" evidence="4">
    <location>
        <begin position="1017"/>
        <end position="1046"/>
    </location>
</feature>
<dbReference type="InterPro" id="IPR036770">
    <property type="entry name" value="Ankyrin_rpt-contain_sf"/>
</dbReference>
<dbReference type="PROSITE" id="PS50088">
    <property type="entry name" value="ANK_REPEAT"/>
    <property type="match status" value="1"/>
</dbReference>
<comment type="caution">
    <text evidence="6">The sequence shown here is derived from an EMBL/GenBank/DDBJ whole genome shotgun (WGS) entry which is preliminary data.</text>
</comment>
<dbReference type="SMART" id="SM00248">
    <property type="entry name" value="ANK"/>
    <property type="match status" value="5"/>
</dbReference>
<dbReference type="PROSITE" id="PS50297">
    <property type="entry name" value="ANK_REP_REGION"/>
    <property type="match status" value="1"/>
</dbReference>
<organism evidence="6 7">
    <name type="scientific">Exophiala bonariae</name>
    <dbReference type="NCBI Taxonomy" id="1690606"/>
    <lineage>
        <taxon>Eukaryota</taxon>
        <taxon>Fungi</taxon>
        <taxon>Dikarya</taxon>
        <taxon>Ascomycota</taxon>
        <taxon>Pezizomycotina</taxon>
        <taxon>Eurotiomycetes</taxon>
        <taxon>Chaetothyriomycetidae</taxon>
        <taxon>Chaetothyriales</taxon>
        <taxon>Herpotrichiellaceae</taxon>
        <taxon>Exophiala</taxon>
    </lineage>
</organism>
<dbReference type="SUPFAM" id="SSF48403">
    <property type="entry name" value="Ankyrin repeat"/>
    <property type="match status" value="1"/>
</dbReference>
<accession>A0AAV9N7E7</accession>
<evidence type="ECO:0000313" key="7">
    <source>
        <dbReference type="Proteomes" id="UP001358417"/>
    </source>
</evidence>
<dbReference type="EMBL" id="JAVRRD010000016">
    <property type="protein sequence ID" value="KAK5050740.1"/>
    <property type="molecule type" value="Genomic_DNA"/>
</dbReference>
<dbReference type="RefSeq" id="XP_064705240.1">
    <property type="nucleotide sequence ID" value="XM_064846887.1"/>
</dbReference>
<dbReference type="Pfam" id="PF12796">
    <property type="entry name" value="Ank_2"/>
    <property type="match status" value="2"/>
</dbReference>
<dbReference type="Proteomes" id="UP001358417">
    <property type="component" value="Unassembled WGS sequence"/>
</dbReference>
<dbReference type="InterPro" id="IPR002921">
    <property type="entry name" value="Fungal_lipase-type"/>
</dbReference>
<feature type="repeat" description="ANK" evidence="3">
    <location>
        <begin position="513"/>
        <end position="545"/>
    </location>
</feature>
<feature type="compositionally biased region" description="Acidic residues" evidence="4">
    <location>
        <begin position="1034"/>
        <end position="1046"/>
    </location>
</feature>
<reference evidence="6 7" key="1">
    <citation type="submission" date="2023-08" db="EMBL/GenBank/DDBJ databases">
        <title>Black Yeasts Isolated from many extreme environments.</title>
        <authorList>
            <person name="Coleine C."/>
            <person name="Stajich J.E."/>
            <person name="Selbmann L."/>
        </authorList>
    </citation>
    <scope>NUCLEOTIDE SEQUENCE [LARGE SCALE GENOMIC DNA]</scope>
    <source>
        <strain evidence="6 7">CCFEE 5792</strain>
    </source>
</reference>
<name>A0AAV9N7E7_9EURO</name>
<gene>
    <name evidence="6" type="ORF">LTR84_003299</name>
</gene>
<keyword evidence="1" id="KW-0732">Signal</keyword>
<feature type="domain" description="Fungal lipase-type" evidence="5">
    <location>
        <begin position="811"/>
        <end position="989"/>
    </location>
</feature>
<dbReference type="InterPro" id="IPR002110">
    <property type="entry name" value="Ankyrin_rpt"/>
</dbReference>
<dbReference type="GO" id="GO:0006629">
    <property type="term" value="P:lipid metabolic process"/>
    <property type="evidence" value="ECO:0007669"/>
    <property type="project" value="InterPro"/>
</dbReference>
<evidence type="ECO:0000256" key="2">
    <source>
        <dbReference type="ARBA" id="ARBA00022801"/>
    </source>
</evidence>
<dbReference type="PANTHER" id="PTHR46640">
    <property type="entry name" value="TRIACYLGLYCEROL LIPASE, PUTATIVE (AFU_ORTHOLOGUE AFUA_6G06510)-RELATED"/>
    <property type="match status" value="1"/>
</dbReference>
<keyword evidence="7" id="KW-1185">Reference proteome</keyword>
<evidence type="ECO:0000313" key="6">
    <source>
        <dbReference type="EMBL" id="KAK5050740.1"/>
    </source>
</evidence>
<evidence type="ECO:0000256" key="4">
    <source>
        <dbReference type="SAM" id="MobiDB-lite"/>
    </source>
</evidence>
<dbReference type="InterPro" id="IPR029058">
    <property type="entry name" value="AB_hydrolase_fold"/>
</dbReference>
<keyword evidence="2" id="KW-0378">Hydrolase</keyword>
<evidence type="ECO:0000256" key="1">
    <source>
        <dbReference type="ARBA" id="ARBA00022729"/>
    </source>
</evidence>
<keyword evidence="3" id="KW-0040">ANK repeat</keyword>
<dbReference type="GO" id="GO:0016787">
    <property type="term" value="F:hydrolase activity"/>
    <property type="evidence" value="ECO:0007669"/>
    <property type="project" value="UniProtKB-KW"/>
</dbReference>
<proteinExistence type="predicted"/>
<sequence>MVDQGVPTDVLKDELQKSPSELFELFQKIFATLDPDLKMQTFHLMQWVMFSRIPLYIDALQAAMAYSSSVVPDSLVRWASSLAGPQSFLASSAERLAFWKHYVTERSGGLFEVVSAERPRTIYDDVNDSFEVEAEPLAQKLSSLRPASRSSDKFTVLAPKPQFGDISSLMQSDGSPFASTGATPSDNLIATTGNNRGHDLIGSWKEALKKLEQDNHFVQVIHQSVRDFLLDSLGCGLHDAESSGTFVEMGNYTLFRVCARFLSSPELVCAFPVHRSREMFLGLVPQMVQDGRAWLTHSFTEYARNCIWDHFRRSGPHLGQLLQQEDDKDLIRKAFKRWWSLEICYRPLVASKDRITLDRQEHTSRRAWVKQSLFLADLGILSEAQALEDRHCAEGLHDGLLNLLSHGCRLEPRAGECTFVAAAHHGLDSIIWHLLQRGMPVDCIDLRGHSALLEAVRGGHQSTVLLLLQSSAKTGSLDIWTESPLFIASKMGFLRVAAILCKFGADVNSQSWLRETPIHLAAAEGHVQLLKLFGHFGAHLDDADVFAESPLFKAIKGNQTQAACYLIDRGVDIERRNRLKNTPLIEYSRVGNQEIAQVLLSKVKSNEVVLLLLKKGARLLLKNDEIYFGLASHGRVFKLSEEEVSDPQLFAELDLDSLTLQIKSPQNRTGFSDLCHQEHVRGKFESAKKFILDALIEDVRRKVRSNLMLYAPFIYLLWLSIVGVFALPAHIQSDDKDISFETFESLEELSRIVDIAYCVGTSGIQKPFKCLSRCSDFEGFELVTTWNTGPRLSDSCGYIAVSHPPFAKRVIVAFRGTYSIANTIADLSTNPAEYAPFPSDHDNDSLCASVLPENDKQALLPQLLKQQNKRDLAPECLNCTVHSGFMTSWRNTRCTIVPHVEKALNDFPGYELVLVGHSLGGAVAALAALEFQARGWTPKVTTFGEPRIGNLALNKFIDSRFNLNSTNPDDALYRRVTHADDPVPLLPLEEWGYRMHAGEIYISKPSLPPTRADIHHCNGDEDPSCIAEPSSSDEPSETPDDENVEESEMQAMWGIGRRYKLWELFFAHRDYFWRLGLCLPGGDPWDWSRGKYNESVTNDDL</sequence>
<dbReference type="Gene3D" id="3.40.50.1820">
    <property type="entry name" value="alpha/beta hydrolase"/>
    <property type="match status" value="1"/>
</dbReference>
<evidence type="ECO:0000259" key="5">
    <source>
        <dbReference type="Pfam" id="PF01764"/>
    </source>
</evidence>
<dbReference type="AlphaFoldDB" id="A0AAV9N7E7"/>
<dbReference type="SUPFAM" id="SSF53474">
    <property type="entry name" value="alpha/beta-Hydrolases"/>
    <property type="match status" value="1"/>
</dbReference>
<dbReference type="GeneID" id="89971486"/>
<dbReference type="PANTHER" id="PTHR46640:SF1">
    <property type="entry name" value="FUNGAL LIPASE-LIKE DOMAIN-CONTAINING PROTEIN-RELATED"/>
    <property type="match status" value="1"/>
</dbReference>
<dbReference type="CDD" id="cd00519">
    <property type="entry name" value="Lipase_3"/>
    <property type="match status" value="1"/>
</dbReference>
<dbReference type="Pfam" id="PF01764">
    <property type="entry name" value="Lipase_3"/>
    <property type="match status" value="1"/>
</dbReference>